<feature type="chain" id="PRO_5027011616" description="LPXTG cell wall anchor domain-containing protein" evidence="3">
    <location>
        <begin position="27"/>
        <end position="280"/>
    </location>
</feature>
<sequence length="280" mass="27302">MRRRTGAAGIAVAIAAIVPLADPAPAQDLNADLGQDCRSFTYQEAVPIGLDTDPGNPDSPCPDALYEDPSADAPLDEGRSDDGRLDGGGLGNGRPDEGLSDGSGPGQVRPDGNGPGGGGLDGGRPDGGGLDGSGPGGGGLDGNGTDPGRPGDGRLDEGLLDQNRPGTSHSTGQDSFGQGGIREIRDADGGVGGGAAHPGDQDPTISATSQPRPATTAPAPVVTAPAPVASPAVTPTLGTQGGLGGASGTGPSDWDIGIGLTFVTGAALATGFVIRRRRRA</sequence>
<evidence type="ECO:0000256" key="3">
    <source>
        <dbReference type="SAM" id="SignalP"/>
    </source>
</evidence>
<feature type="region of interest" description="Disordered" evidence="1">
    <location>
        <begin position="44"/>
        <end position="253"/>
    </location>
</feature>
<gene>
    <name evidence="4" type="ORF">G3I46_08120</name>
</gene>
<feature type="compositionally biased region" description="Basic and acidic residues" evidence="1">
    <location>
        <begin position="76"/>
        <end position="85"/>
    </location>
</feature>
<protein>
    <recommendedName>
        <fullName evidence="6">LPXTG cell wall anchor domain-containing protein</fullName>
    </recommendedName>
</protein>
<accession>A0A6N9UIF3</accession>
<keyword evidence="3" id="KW-0732">Signal</keyword>
<name>A0A6N9UIF3_9ACTN</name>
<evidence type="ECO:0000313" key="5">
    <source>
        <dbReference type="Proteomes" id="UP000469545"/>
    </source>
</evidence>
<dbReference type="RefSeq" id="WP_164139601.1">
    <property type="nucleotide sequence ID" value="NZ_JAAGMB010000175.1"/>
</dbReference>
<keyword evidence="2" id="KW-0812">Transmembrane</keyword>
<organism evidence="4 5">
    <name type="scientific">Streptomyces coelicoflavus</name>
    <dbReference type="NCBI Taxonomy" id="285562"/>
    <lineage>
        <taxon>Bacteria</taxon>
        <taxon>Bacillati</taxon>
        <taxon>Actinomycetota</taxon>
        <taxon>Actinomycetes</taxon>
        <taxon>Kitasatosporales</taxon>
        <taxon>Streptomycetaceae</taxon>
        <taxon>Streptomyces</taxon>
    </lineage>
</organism>
<feature type="transmembrane region" description="Helical" evidence="2">
    <location>
        <begin position="256"/>
        <end position="274"/>
    </location>
</feature>
<feature type="compositionally biased region" description="Gly residues" evidence="1">
    <location>
        <begin position="239"/>
        <end position="248"/>
    </location>
</feature>
<feature type="compositionally biased region" description="Gly residues" evidence="1">
    <location>
        <begin position="113"/>
        <end position="142"/>
    </location>
</feature>
<feature type="compositionally biased region" description="Polar residues" evidence="1">
    <location>
        <begin position="164"/>
        <end position="176"/>
    </location>
</feature>
<evidence type="ECO:0000313" key="4">
    <source>
        <dbReference type="EMBL" id="NEB16486.1"/>
    </source>
</evidence>
<comment type="caution">
    <text evidence="4">The sequence shown here is derived from an EMBL/GenBank/DDBJ whole genome shotgun (WGS) entry which is preliminary data.</text>
</comment>
<reference evidence="4 5" key="1">
    <citation type="submission" date="2020-01" db="EMBL/GenBank/DDBJ databases">
        <title>Insect and environment-associated Actinomycetes.</title>
        <authorList>
            <person name="Currrie C."/>
            <person name="Chevrette M."/>
            <person name="Carlson C."/>
            <person name="Stubbendieck R."/>
            <person name="Wendt-Pienkowski E."/>
        </authorList>
    </citation>
    <scope>NUCLEOTIDE SEQUENCE [LARGE SCALE GENOMIC DNA]</scope>
    <source>
        <strain evidence="4 5">SID14172</strain>
    </source>
</reference>
<dbReference type="AlphaFoldDB" id="A0A6N9UIF3"/>
<dbReference type="Proteomes" id="UP000469545">
    <property type="component" value="Unassembled WGS sequence"/>
</dbReference>
<feature type="compositionally biased region" description="Low complexity" evidence="1">
    <location>
        <begin position="206"/>
        <end position="238"/>
    </location>
</feature>
<proteinExistence type="predicted"/>
<keyword evidence="5" id="KW-1185">Reference proteome</keyword>
<dbReference type="EMBL" id="JAAGMB010000175">
    <property type="protein sequence ID" value="NEB16486.1"/>
    <property type="molecule type" value="Genomic_DNA"/>
</dbReference>
<evidence type="ECO:0008006" key="6">
    <source>
        <dbReference type="Google" id="ProtNLM"/>
    </source>
</evidence>
<evidence type="ECO:0000256" key="1">
    <source>
        <dbReference type="SAM" id="MobiDB-lite"/>
    </source>
</evidence>
<feature type="signal peptide" evidence="3">
    <location>
        <begin position="1"/>
        <end position="26"/>
    </location>
</feature>
<keyword evidence="2" id="KW-1133">Transmembrane helix</keyword>
<keyword evidence="2" id="KW-0472">Membrane</keyword>
<evidence type="ECO:0000256" key="2">
    <source>
        <dbReference type="SAM" id="Phobius"/>
    </source>
</evidence>